<dbReference type="GO" id="GO:0046983">
    <property type="term" value="F:protein dimerization activity"/>
    <property type="evidence" value="ECO:0007669"/>
    <property type="project" value="InterPro"/>
</dbReference>
<evidence type="ECO:0000256" key="4">
    <source>
        <dbReference type="ARBA" id="ARBA00023125"/>
    </source>
</evidence>
<evidence type="ECO:0000259" key="8">
    <source>
        <dbReference type="PROSITE" id="PS50888"/>
    </source>
</evidence>
<reference evidence="9 10" key="1">
    <citation type="submission" date="2020-08" db="EMBL/GenBank/DDBJ databases">
        <title>Plant Genome Project.</title>
        <authorList>
            <person name="Zhang R.-G."/>
        </authorList>
    </citation>
    <scope>NUCLEOTIDE SEQUENCE [LARGE SCALE GENOMIC DNA]</scope>
    <source>
        <tissue evidence="9">Rhizome</tissue>
    </source>
</reference>
<evidence type="ECO:0000256" key="5">
    <source>
        <dbReference type="ARBA" id="ARBA00023163"/>
    </source>
</evidence>
<dbReference type="Proteomes" id="UP000734854">
    <property type="component" value="Unassembled WGS sequence"/>
</dbReference>
<gene>
    <name evidence="9" type="ORF">ZIOFF_019838</name>
</gene>
<feature type="compositionally biased region" description="Polar residues" evidence="7">
    <location>
        <begin position="189"/>
        <end position="205"/>
    </location>
</feature>
<feature type="region of interest" description="Disordered" evidence="7">
    <location>
        <begin position="189"/>
        <end position="227"/>
    </location>
</feature>
<keyword evidence="4" id="KW-0238">DNA-binding</keyword>
<dbReference type="InterPro" id="IPR045239">
    <property type="entry name" value="bHLH95_bHLH"/>
</dbReference>
<evidence type="ECO:0000256" key="6">
    <source>
        <dbReference type="ARBA" id="ARBA00023242"/>
    </source>
</evidence>
<feature type="domain" description="BHLH" evidence="8">
    <location>
        <begin position="221"/>
        <end position="270"/>
    </location>
</feature>
<comment type="subunit">
    <text evidence="2">Homodimer.</text>
</comment>
<evidence type="ECO:0000256" key="3">
    <source>
        <dbReference type="ARBA" id="ARBA00023015"/>
    </source>
</evidence>
<keyword evidence="5" id="KW-0804">Transcription</keyword>
<dbReference type="InterPro" id="IPR045843">
    <property type="entry name" value="IND-like"/>
</dbReference>
<dbReference type="CDD" id="cd11393">
    <property type="entry name" value="bHLH_AtbHLH_like"/>
    <property type="match status" value="1"/>
</dbReference>
<comment type="caution">
    <text evidence="9">The sequence shown here is derived from an EMBL/GenBank/DDBJ whole genome shotgun (WGS) entry which is preliminary data.</text>
</comment>
<dbReference type="PANTHER" id="PTHR16223">
    <property type="entry name" value="TRANSCRIPTION FACTOR BHLH83-RELATED"/>
    <property type="match status" value="1"/>
</dbReference>
<dbReference type="PROSITE" id="PS50888">
    <property type="entry name" value="BHLH"/>
    <property type="match status" value="1"/>
</dbReference>
<comment type="subcellular location">
    <subcellularLocation>
        <location evidence="1">Nucleus</location>
    </subcellularLocation>
</comment>
<evidence type="ECO:0000256" key="7">
    <source>
        <dbReference type="SAM" id="MobiDB-lite"/>
    </source>
</evidence>
<keyword evidence="3" id="KW-0805">Transcription regulation</keyword>
<evidence type="ECO:0000313" key="10">
    <source>
        <dbReference type="Proteomes" id="UP000734854"/>
    </source>
</evidence>
<evidence type="ECO:0000256" key="1">
    <source>
        <dbReference type="ARBA" id="ARBA00004123"/>
    </source>
</evidence>
<keyword evidence="10" id="KW-1185">Reference proteome</keyword>
<dbReference type="GO" id="GO:0005634">
    <property type="term" value="C:nucleus"/>
    <property type="evidence" value="ECO:0007669"/>
    <property type="project" value="UniProtKB-SubCell"/>
</dbReference>
<evidence type="ECO:0000313" key="9">
    <source>
        <dbReference type="EMBL" id="KAG6522687.1"/>
    </source>
</evidence>
<organism evidence="9 10">
    <name type="scientific">Zingiber officinale</name>
    <name type="common">Ginger</name>
    <name type="synonym">Amomum zingiber</name>
    <dbReference type="NCBI Taxonomy" id="94328"/>
    <lineage>
        <taxon>Eukaryota</taxon>
        <taxon>Viridiplantae</taxon>
        <taxon>Streptophyta</taxon>
        <taxon>Embryophyta</taxon>
        <taxon>Tracheophyta</taxon>
        <taxon>Spermatophyta</taxon>
        <taxon>Magnoliopsida</taxon>
        <taxon>Liliopsida</taxon>
        <taxon>Zingiberales</taxon>
        <taxon>Zingiberaceae</taxon>
        <taxon>Zingiber</taxon>
    </lineage>
</organism>
<dbReference type="InterPro" id="IPR011598">
    <property type="entry name" value="bHLH_dom"/>
</dbReference>
<dbReference type="SMART" id="SM00353">
    <property type="entry name" value="HLH"/>
    <property type="match status" value="1"/>
</dbReference>
<dbReference type="GO" id="GO:0000978">
    <property type="term" value="F:RNA polymerase II cis-regulatory region sequence-specific DNA binding"/>
    <property type="evidence" value="ECO:0007669"/>
    <property type="project" value="TreeGrafter"/>
</dbReference>
<dbReference type="FunFam" id="4.10.280.10:FF:000032">
    <property type="entry name" value="Transcription factor bHLH123 family"/>
    <property type="match status" value="1"/>
</dbReference>
<dbReference type="OrthoDB" id="690068at2759"/>
<dbReference type="GO" id="GO:0000981">
    <property type="term" value="F:DNA-binding transcription factor activity, RNA polymerase II-specific"/>
    <property type="evidence" value="ECO:0007669"/>
    <property type="project" value="TreeGrafter"/>
</dbReference>
<accession>A0A8J5LBW9</accession>
<sequence length="341" mass="37515">MANQFQSTSRSWRSTASAAVPRSYNQLPSADVFDASSSSCDESPGSISSIAITFQDMHVNSSSSNSSAQEVQALDFGLLSPSNSIQWNQPFFGRGDDSSFHALLQDQEDMTRSSFLFHDDSSSTMINNNNTIPLIVSSSCDRPMLQKNDSRLMTQFIHHPHNYPVNYQQVQELNQSQLLKQQVARSNFHPSDQPIVNSMGNSGVASSSNSEKKGSSKKPRLGTSSSLATFKVRKEKLGDRITALQQLVSPFGKTDTASVLHEAIEYIKFLHNQVRVSSSPYLKNAHKLQRSMNESEDGEGEDDDLRSKGLCLVPISSTKFAVANHEVPSDFLGTPNLGAFR</sequence>
<protein>
    <recommendedName>
        <fullName evidence="8">BHLH domain-containing protein</fullName>
    </recommendedName>
</protein>
<dbReference type="PANTHER" id="PTHR16223:SF238">
    <property type="entry name" value="TRANSCRIPTION FACTOR BHLH114"/>
    <property type="match status" value="1"/>
</dbReference>
<dbReference type="AlphaFoldDB" id="A0A8J5LBW9"/>
<proteinExistence type="predicted"/>
<name>A0A8J5LBW9_ZINOF</name>
<evidence type="ECO:0000256" key="2">
    <source>
        <dbReference type="ARBA" id="ARBA00011738"/>
    </source>
</evidence>
<keyword evidence="6" id="KW-0539">Nucleus</keyword>
<dbReference type="EMBL" id="JACMSC010000005">
    <property type="protein sequence ID" value="KAG6522687.1"/>
    <property type="molecule type" value="Genomic_DNA"/>
</dbReference>